<dbReference type="GeneID" id="90982489"/>
<dbReference type="InterPro" id="IPR018711">
    <property type="entry name" value="NAGPA"/>
</dbReference>
<evidence type="ECO:0000313" key="4">
    <source>
        <dbReference type="Proteomes" id="UP000027665"/>
    </source>
</evidence>
<keyword evidence="4" id="KW-1185">Reference proteome</keyword>
<organism evidence="3 4">
    <name type="scientific">Synergistes jonesii</name>
    <dbReference type="NCBI Taxonomy" id="2754"/>
    <lineage>
        <taxon>Bacteria</taxon>
        <taxon>Thermotogati</taxon>
        <taxon>Synergistota</taxon>
        <taxon>Synergistia</taxon>
        <taxon>Synergistales</taxon>
        <taxon>Synergistaceae</taxon>
        <taxon>Synergistes</taxon>
    </lineage>
</organism>
<gene>
    <name evidence="3" type="ORF">EH55_03915</name>
</gene>
<dbReference type="STRING" id="2754.EH55_03915"/>
<dbReference type="AlphaFoldDB" id="A0A073IV27"/>
<dbReference type="PANTHER" id="PTHR40446">
    <property type="entry name" value="N-ACETYLGLUCOSAMINE-1-PHOSPHODIESTER ALPHA-N-ACETYLGLUCOSAMINIDASE"/>
    <property type="match status" value="1"/>
</dbReference>
<feature type="chain" id="PRO_5001691874" description="Phosphodiester glycosidase domain-containing protein" evidence="1">
    <location>
        <begin position="30"/>
        <end position="408"/>
    </location>
</feature>
<name>A0A073IV27_9BACT</name>
<protein>
    <recommendedName>
        <fullName evidence="2">Phosphodiester glycosidase domain-containing protein</fullName>
    </recommendedName>
</protein>
<feature type="signal peptide" evidence="1">
    <location>
        <begin position="1"/>
        <end position="29"/>
    </location>
</feature>
<dbReference type="Pfam" id="PF09992">
    <property type="entry name" value="NAGPA"/>
    <property type="match status" value="1"/>
</dbReference>
<keyword evidence="1" id="KW-0732">Signal</keyword>
<reference evidence="3 4" key="1">
    <citation type="submission" date="2014-04" db="EMBL/GenBank/DDBJ databases">
        <title>Draft Genome Sequence of Synergistes jonesii.</title>
        <authorList>
            <person name="Coil D.A."/>
            <person name="Eisen J.A."/>
            <person name="Holland-Moritz H.E."/>
        </authorList>
    </citation>
    <scope>NUCLEOTIDE SEQUENCE [LARGE SCALE GENOMIC DNA]</scope>
    <source>
        <strain evidence="3 4">78-1</strain>
    </source>
</reference>
<comment type="caution">
    <text evidence="3">The sequence shown here is derived from an EMBL/GenBank/DDBJ whole genome shotgun (WGS) entry which is preliminary data.</text>
</comment>
<feature type="domain" description="Phosphodiester glycosidase" evidence="2">
    <location>
        <begin position="220"/>
        <end position="399"/>
    </location>
</feature>
<evidence type="ECO:0000256" key="1">
    <source>
        <dbReference type="SAM" id="SignalP"/>
    </source>
</evidence>
<dbReference type="eggNOG" id="COG4632">
    <property type="taxonomic scope" value="Bacteria"/>
</dbReference>
<dbReference type="EMBL" id="JMKI01000003">
    <property type="protein sequence ID" value="KEJ93425.1"/>
    <property type="molecule type" value="Genomic_DNA"/>
</dbReference>
<proteinExistence type="predicted"/>
<dbReference type="OrthoDB" id="9809781at2"/>
<dbReference type="Proteomes" id="UP000027665">
    <property type="component" value="Unassembled WGS sequence"/>
</dbReference>
<dbReference type="PANTHER" id="PTHR40446:SF2">
    <property type="entry name" value="N-ACETYLGLUCOSAMINE-1-PHOSPHODIESTER ALPHA-N-ACETYLGLUCOSAMINIDASE"/>
    <property type="match status" value="1"/>
</dbReference>
<evidence type="ECO:0000313" key="3">
    <source>
        <dbReference type="EMBL" id="KEJ93425.1"/>
    </source>
</evidence>
<sequence>MKKFFANKAVRKAFVIAASFAAAAGALRAAPVTAVTAEELKSVVFRALGHEVPQKYFSQYDGALTRGDALRLCFEAMGWDFVIKAVDQIGILPEWPEAEGISYLARTISPRPPEALASALDEPLGAEALKEASDWLVECAKSVHWKASFAWNGTELIMIKRGVGNPAGPANGDMKKGVNEPMFAALLAVDMKSIPCQIATAVMVGANKAPLATIAVENFGVVGGINGGYFAGVKPIGVLRRQGYTDSAKFWPNRSAFGWNERGEYVFIDGRVTASISNDHSFDKFTEVLQAGPLLVKGGVPAPNSEKVHPNVLNFRHPRTFVGSNGRRVFWGVVDGRDSMHSVGMTIEELRKFCAQLSLTEALNLDGGGSSSLWWRGMTFSLPSNASDRERPIPYAVLMFEPGAGVRQ</sequence>
<dbReference type="RefSeq" id="WP_037974138.1">
    <property type="nucleotide sequence ID" value="NZ_JMKI01000003.1"/>
</dbReference>
<evidence type="ECO:0000259" key="2">
    <source>
        <dbReference type="Pfam" id="PF09992"/>
    </source>
</evidence>
<accession>A0A073IV27</accession>